<protein>
    <recommendedName>
        <fullName evidence="2">RNA helicase</fullName>
        <ecNumber evidence="2">3.6.4.13</ecNumber>
    </recommendedName>
</protein>
<dbReference type="SMART" id="SM00487">
    <property type="entry name" value="DEXDc"/>
    <property type="match status" value="1"/>
</dbReference>
<dbReference type="Gene3D" id="3.30.60.220">
    <property type="match status" value="1"/>
</dbReference>
<sequence length="599" mass="67052">MHEIQVTEKKAVIEKEDEDEDPVKEYSTQQRNALPGEPNCVVCGRYGEYICDETDHDVCSIECKNLDIELSKITPAVAAPDNAPIEQTTTVQTPVPRLPPLQNPTSDLLHVKLTGYFPHPEISCMTESQLFSILSTNQINCLGKHIPRPILNFAHCRLPETIYKNLQQIEIHKPTPIQMEVIPAGLEGRDVLASAATGSGKTASFLIPIIVHVFALSQYYKNVDNSNGGPYALIMAPNRELCAQIEQHTKSLIQGLPNMKTVLLVGGHPIPNQIHRLQQRIQIAIATPGRFLDIYNQCEETYNFFTNIHILVLDEVDMMFKMGFETQLMKILENLQIPLGLSHRQTLMFSATIPKNIESIASSILRDPIKILIGGGNKLDEPVKTFKNLSGNNIVIANNYHEMMNTNSTTLNIMNNSNPILSVKQTILWVENKSKKKQLFSILNDPKYYDPPIVIFVESKLGADLLSKAIEKKWPGTRIASIHGDKTQEERTQVLQAFLAGEYDIIVATGVLSRGLNLTNVRMVVLFDMAFSVDEYIHQVGRAANKGSQGWAITFINEDHKKLFKEFVKMLKNQPLGKVTPLPSKLLSHGCTLYGNSDR</sequence>
<keyword evidence="6" id="KW-0067">ATP-binding</keyword>
<dbReference type="Pfam" id="PF00270">
    <property type="entry name" value="DEAD"/>
    <property type="match status" value="1"/>
</dbReference>
<evidence type="ECO:0000256" key="1">
    <source>
        <dbReference type="ARBA" id="ARBA00009718"/>
    </source>
</evidence>
<dbReference type="GO" id="GO:0003676">
    <property type="term" value="F:nucleic acid binding"/>
    <property type="evidence" value="ECO:0007669"/>
    <property type="project" value="InterPro"/>
</dbReference>
<proteinExistence type="inferred from homology"/>
<evidence type="ECO:0000313" key="12">
    <source>
        <dbReference type="EMBL" id="CAG8613725.1"/>
    </source>
</evidence>
<dbReference type="InterPro" id="IPR011545">
    <property type="entry name" value="DEAD/DEAH_box_helicase_dom"/>
</dbReference>
<evidence type="ECO:0000256" key="6">
    <source>
        <dbReference type="ARBA" id="ARBA00022840"/>
    </source>
</evidence>
<name>A0A9N9CSR4_9GLOM</name>
<dbReference type="OrthoDB" id="18170at2759"/>
<feature type="domain" description="DEAD-box RNA helicase Q" evidence="11">
    <location>
        <begin position="151"/>
        <end position="179"/>
    </location>
</feature>
<dbReference type="PROSITE" id="PS51194">
    <property type="entry name" value="HELICASE_CTER"/>
    <property type="match status" value="1"/>
</dbReference>
<dbReference type="InterPro" id="IPR007529">
    <property type="entry name" value="Znf_HIT"/>
</dbReference>
<dbReference type="PROSITE" id="PS51195">
    <property type="entry name" value="Q_MOTIF"/>
    <property type="match status" value="1"/>
</dbReference>
<dbReference type="InterPro" id="IPR044742">
    <property type="entry name" value="DEAD/DEAH_RhlB"/>
</dbReference>
<feature type="domain" description="Helicase C-terminal" evidence="10">
    <location>
        <begin position="422"/>
        <end position="588"/>
    </location>
</feature>
<reference evidence="12" key="1">
    <citation type="submission" date="2021-06" db="EMBL/GenBank/DDBJ databases">
        <authorList>
            <person name="Kallberg Y."/>
            <person name="Tangrot J."/>
            <person name="Rosling A."/>
        </authorList>
    </citation>
    <scope>NUCLEOTIDE SEQUENCE</scope>
    <source>
        <strain evidence="12">MT106</strain>
    </source>
</reference>
<dbReference type="CDD" id="cd23022">
    <property type="entry name" value="zf-HIT_DDX59"/>
    <property type="match status" value="1"/>
</dbReference>
<dbReference type="InterPro" id="IPR027417">
    <property type="entry name" value="P-loop_NTPase"/>
</dbReference>
<accession>A0A9N9CSR4</accession>
<dbReference type="InterPro" id="IPR014014">
    <property type="entry name" value="RNA_helicase_DEAD_Q_motif"/>
</dbReference>
<dbReference type="GO" id="GO:0005524">
    <property type="term" value="F:ATP binding"/>
    <property type="evidence" value="ECO:0007669"/>
    <property type="project" value="UniProtKB-KW"/>
</dbReference>
<gene>
    <name evidence="12" type="ORF">AGERDE_LOCUS9723</name>
</gene>
<dbReference type="InterPro" id="IPR014001">
    <property type="entry name" value="Helicase_ATP-bd"/>
</dbReference>
<dbReference type="GO" id="GO:0003724">
    <property type="term" value="F:RNA helicase activity"/>
    <property type="evidence" value="ECO:0007669"/>
    <property type="project" value="UniProtKB-EC"/>
</dbReference>
<feature type="short sequence motif" description="Q motif" evidence="7">
    <location>
        <begin position="151"/>
        <end position="179"/>
    </location>
</feature>
<evidence type="ECO:0000256" key="2">
    <source>
        <dbReference type="ARBA" id="ARBA00012552"/>
    </source>
</evidence>
<organism evidence="12 13">
    <name type="scientific">Ambispora gerdemannii</name>
    <dbReference type="NCBI Taxonomy" id="144530"/>
    <lineage>
        <taxon>Eukaryota</taxon>
        <taxon>Fungi</taxon>
        <taxon>Fungi incertae sedis</taxon>
        <taxon>Mucoromycota</taxon>
        <taxon>Glomeromycotina</taxon>
        <taxon>Glomeromycetes</taxon>
        <taxon>Archaeosporales</taxon>
        <taxon>Ambisporaceae</taxon>
        <taxon>Ambispora</taxon>
    </lineage>
</organism>
<evidence type="ECO:0000256" key="5">
    <source>
        <dbReference type="ARBA" id="ARBA00022806"/>
    </source>
</evidence>
<evidence type="ECO:0000259" key="11">
    <source>
        <dbReference type="PROSITE" id="PS51195"/>
    </source>
</evidence>
<evidence type="ECO:0000259" key="10">
    <source>
        <dbReference type="PROSITE" id="PS51194"/>
    </source>
</evidence>
<evidence type="ECO:0000256" key="7">
    <source>
        <dbReference type="PROSITE-ProRule" id="PRU00552"/>
    </source>
</evidence>
<dbReference type="Proteomes" id="UP000789831">
    <property type="component" value="Unassembled WGS sequence"/>
</dbReference>
<comment type="caution">
    <text evidence="12">The sequence shown here is derived from an EMBL/GenBank/DDBJ whole genome shotgun (WGS) entry which is preliminary data.</text>
</comment>
<feature type="domain" description="Helicase ATP-binding" evidence="9">
    <location>
        <begin position="182"/>
        <end position="371"/>
    </location>
</feature>
<dbReference type="SMART" id="SM00490">
    <property type="entry name" value="HELICc"/>
    <property type="match status" value="1"/>
</dbReference>
<dbReference type="EMBL" id="CAJVPL010002557">
    <property type="protein sequence ID" value="CAG8613725.1"/>
    <property type="molecule type" value="Genomic_DNA"/>
</dbReference>
<keyword evidence="5" id="KW-0347">Helicase</keyword>
<evidence type="ECO:0000256" key="4">
    <source>
        <dbReference type="ARBA" id="ARBA00022801"/>
    </source>
</evidence>
<dbReference type="AlphaFoldDB" id="A0A9N9CSR4"/>
<dbReference type="CDD" id="cd00268">
    <property type="entry name" value="DEADc"/>
    <property type="match status" value="1"/>
</dbReference>
<feature type="region of interest" description="Disordered" evidence="8">
    <location>
        <begin position="1"/>
        <end position="23"/>
    </location>
</feature>
<dbReference type="PROSITE" id="PS51192">
    <property type="entry name" value="HELICASE_ATP_BIND_1"/>
    <property type="match status" value="1"/>
</dbReference>
<dbReference type="CDD" id="cd18787">
    <property type="entry name" value="SF2_C_DEAD"/>
    <property type="match status" value="1"/>
</dbReference>
<dbReference type="GO" id="GO:0016787">
    <property type="term" value="F:hydrolase activity"/>
    <property type="evidence" value="ECO:0007669"/>
    <property type="project" value="UniProtKB-KW"/>
</dbReference>
<keyword evidence="3" id="KW-0547">Nucleotide-binding</keyword>
<feature type="compositionally biased region" description="Basic and acidic residues" evidence="8">
    <location>
        <begin position="1"/>
        <end position="14"/>
    </location>
</feature>
<evidence type="ECO:0000313" key="13">
    <source>
        <dbReference type="Proteomes" id="UP000789831"/>
    </source>
</evidence>
<evidence type="ECO:0000259" key="9">
    <source>
        <dbReference type="PROSITE" id="PS51192"/>
    </source>
</evidence>
<dbReference type="Pfam" id="PF00271">
    <property type="entry name" value="Helicase_C"/>
    <property type="match status" value="1"/>
</dbReference>
<keyword evidence="13" id="KW-1185">Reference proteome</keyword>
<dbReference type="InterPro" id="IPR001650">
    <property type="entry name" value="Helicase_C-like"/>
</dbReference>
<dbReference type="SUPFAM" id="SSF52540">
    <property type="entry name" value="P-loop containing nucleoside triphosphate hydrolases"/>
    <property type="match status" value="2"/>
</dbReference>
<evidence type="ECO:0000256" key="3">
    <source>
        <dbReference type="ARBA" id="ARBA00022741"/>
    </source>
</evidence>
<comment type="similarity">
    <text evidence="1">Belongs to the DEAD box helicase family. DDX59 subfamily.</text>
</comment>
<keyword evidence="4" id="KW-0378">Hydrolase</keyword>
<dbReference type="PANTHER" id="PTHR47958">
    <property type="entry name" value="ATP-DEPENDENT RNA HELICASE DBP3"/>
    <property type="match status" value="1"/>
</dbReference>
<dbReference type="Pfam" id="PF04438">
    <property type="entry name" value="zf-HIT"/>
    <property type="match status" value="1"/>
</dbReference>
<evidence type="ECO:0000256" key="8">
    <source>
        <dbReference type="SAM" id="MobiDB-lite"/>
    </source>
</evidence>
<dbReference type="Gene3D" id="3.40.50.300">
    <property type="entry name" value="P-loop containing nucleotide triphosphate hydrolases"/>
    <property type="match status" value="2"/>
</dbReference>
<dbReference type="EC" id="3.6.4.13" evidence="2"/>